<accession>A0A914LGZ1</accession>
<evidence type="ECO:0000256" key="5">
    <source>
        <dbReference type="RuleBase" id="RU003801"/>
    </source>
</evidence>
<evidence type="ECO:0000313" key="7">
    <source>
        <dbReference type="Proteomes" id="UP000887563"/>
    </source>
</evidence>
<comment type="similarity">
    <text evidence="1 5">Belongs to the carnitine/choline acetyltransferase family.</text>
</comment>
<dbReference type="Proteomes" id="UP000887563">
    <property type="component" value="Unplaced"/>
</dbReference>
<dbReference type="GO" id="GO:0005777">
    <property type="term" value="C:peroxisome"/>
    <property type="evidence" value="ECO:0007669"/>
    <property type="project" value="TreeGrafter"/>
</dbReference>
<sequence length="673" mass="77167">MAIKVCTKMSIRNDWRQNGMIISQLYKKVLSSSYNFKFVPRSTLRTFERMRIDPTTPKIKLNNAATTEITSTNNLPKLPVPQLEHTIEKFLKFCKPILGPEDYGETLKIANEFKESIEAKQLQKILERRAQKLDNWLTPWWLDIAYLSARTPLPVVTSPGITFPYSVSGRDEVIDLAAKIIQSALLFHHKILTNDLAPDKGHGHVLFDMEQYKLLFGTTRIPKLRKDEIRYGKDQKIWAEHILVMWRGNIIKVSVCDNSGRILSITKLKKELDRIMRRVFVPNTQAINIVSSTDRDTWAEVYARVKENNPESIKIMEDSLFIMCLDESDESYGKENLKNAQDENMSMALHGGGANKNSRNRWFDKTLQFYVNENGYAGITYEHTPAEGPPLARLLDFICDQIDADNFELDSGHPLLPPQHINFKLELKDAIEIGRAEEKLERVVQNLEVKSLAFNSYGKNVPKRSQLSPDSWIQLALQIAHYRMHKIHPPTYETGTLRKFSEGRTDTIRLPTTESVAFVEEISARPRRMSDNVLLTLLEAAIDKHKKYSLDVMDGNGIDRHLLGLKLASLEDGWRTIPQLFNSIGYQKLMHFKLSTSQVPTKHVLPMGFGPSAPDCYGVCYNPQEHKIFFTITAFNECKETSAERFSKELETALLDMHDLVERTGRLKEKSKL</sequence>
<name>A0A914LGZ1_MELIC</name>
<keyword evidence="3 5" id="KW-0012">Acyltransferase</keyword>
<evidence type="ECO:0000256" key="3">
    <source>
        <dbReference type="ARBA" id="ARBA00023315"/>
    </source>
</evidence>
<dbReference type="PROSITE" id="PS00440">
    <property type="entry name" value="ACYLTRANSF_C_2"/>
    <property type="match status" value="1"/>
</dbReference>
<dbReference type="InterPro" id="IPR039551">
    <property type="entry name" value="Cho/carn_acyl_trans"/>
</dbReference>
<dbReference type="AlphaFoldDB" id="A0A914LGZ1"/>
<dbReference type="PANTHER" id="PTHR22589:SF103">
    <property type="entry name" value="CARNITINE O-ACETYL-TRANSFERASE, ISOFORM A-RELATED"/>
    <property type="match status" value="1"/>
</dbReference>
<dbReference type="InterPro" id="IPR042231">
    <property type="entry name" value="Cho/carn_acyl_trans_2"/>
</dbReference>
<dbReference type="Pfam" id="PF00755">
    <property type="entry name" value="Carn_acyltransf"/>
    <property type="match status" value="1"/>
</dbReference>
<evidence type="ECO:0000256" key="1">
    <source>
        <dbReference type="ARBA" id="ARBA00005232"/>
    </source>
</evidence>
<evidence type="ECO:0000259" key="6">
    <source>
        <dbReference type="Pfam" id="PF00755"/>
    </source>
</evidence>
<reference evidence="8" key="1">
    <citation type="submission" date="2022-11" db="UniProtKB">
        <authorList>
            <consortium name="WormBaseParasite"/>
        </authorList>
    </citation>
    <scope>IDENTIFICATION</scope>
</reference>
<keyword evidence="7" id="KW-1185">Reference proteome</keyword>
<proteinExistence type="inferred from homology"/>
<dbReference type="InterPro" id="IPR000542">
    <property type="entry name" value="Carn_acyl_trans"/>
</dbReference>
<evidence type="ECO:0000256" key="4">
    <source>
        <dbReference type="PIRSR" id="PIRSR600542-1"/>
    </source>
</evidence>
<dbReference type="GO" id="GO:0019254">
    <property type="term" value="P:carnitine metabolic process, CoA-linked"/>
    <property type="evidence" value="ECO:0007669"/>
    <property type="project" value="TreeGrafter"/>
</dbReference>
<evidence type="ECO:0000313" key="8">
    <source>
        <dbReference type="WBParaSite" id="Minc3s00517g13632"/>
    </source>
</evidence>
<dbReference type="InterPro" id="IPR023213">
    <property type="entry name" value="CAT-like_dom_sf"/>
</dbReference>
<dbReference type="Gene3D" id="3.30.559.70">
    <property type="entry name" value="Choline/Carnitine o-acyltransferase, domain 2"/>
    <property type="match status" value="1"/>
</dbReference>
<dbReference type="WBParaSite" id="Minc3s00517g13632">
    <property type="protein sequence ID" value="Minc3s00517g13632"/>
    <property type="gene ID" value="Minc3s00517g13632"/>
</dbReference>
<feature type="active site" description="Proton acceptor" evidence="4">
    <location>
        <position position="383"/>
    </location>
</feature>
<dbReference type="PANTHER" id="PTHR22589">
    <property type="entry name" value="CARNITINE O-ACYLTRANSFERASE"/>
    <property type="match status" value="1"/>
</dbReference>
<dbReference type="GO" id="GO:0004092">
    <property type="term" value="F:carnitine O-acetyltransferase activity"/>
    <property type="evidence" value="ECO:0007669"/>
    <property type="project" value="TreeGrafter"/>
</dbReference>
<dbReference type="SUPFAM" id="SSF52777">
    <property type="entry name" value="CoA-dependent acyltransferases"/>
    <property type="match status" value="2"/>
</dbReference>
<keyword evidence="2 5" id="KW-0808">Transferase</keyword>
<feature type="domain" description="Choline/carnitine acyltransferase" evidence="6">
    <location>
        <begin position="78"/>
        <end position="651"/>
    </location>
</feature>
<evidence type="ECO:0000256" key="2">
    <source>
        <dbReference type="ARBA" id="ARBA00022679"/>
    </source>
</evidence>
<dbReference type="Gene3D" id="3.30.559.10">
    <property type="entry name" value="Chloramphenicol acetyltransferase-like domain"/>
    <property type="match status" value="1"/>
</dbReference>
<protein>
    <submittedName>
        <fullName evidence="8">Choline/carnitine acyltransferase domain-containing protein</fullName>
    </submittedName>
</protein>
<organism evidence="7 8">
    <name type="scientific">Meloidogyne incognita</name>
    <name type="common">Southern root-knot nematode worm</name>
    <name type="synonym">Oxyuris incognita</name>
    <dbReference type="NCBI Taxonomy" id="6306"/>
    <lineage>
        <taxon>Eukaryota</taxon>
        <taxon>Metazoa</taxon>
        <taxon>Ecdysozoa</taxon>
        <taxon>Nematoda</taxon>
        <taxon>Chromadorea</taxon>
        <taxon>Rhabditida</taxon>
        <taxon>Tylenchina</taxon>
        <taxon>Tylenchomorpha</taxon>
        <taxon>Tylenchoidea</taxon>
        <taxon>Meloidogynidae</taxon>
        <taxon>Meloidogyninae</taxon>
        <taxon>Meloidogyne</taxon>
        <taxon>Meloidogyne incognita group</taxon>
    </lineage>
</organism>